<dbReference type="Pfam" id="PF14610">
    <property type="entry name" value="Psg1"/>
    <property type="match status" value="1"/>
</dbReference>
<keyword evidence="5" id="KW-1185">Reference proteome</keyword>
<keyword evidence="2" id="KW-0812">Transmembrane</keyword>
<feature type="region of interest" description="Disordered" evidence="1">
    <location>
        <begin position="278"/>
        <end position="354"/>
    </location>
</feature>
<name>A0A6A6SZJ8_9PLEO</name>
<evidence type="ECO:0000256" key="2">
    <source>
        <dbReference type="SAM" id="Phobius"/>
    </source>
</evidence>
<keyword evidence="2" id="KW-0472">Membrane</keyword>
<evidence type="ECO:0000256" key="3">
    <source>
        <dbReference type="SAM" id="SignalP"/>
    </source>
</evidence>
<evidence type="ECO:0000313" key="4">
    <source>
        <dbReference type="EMBL" id="KAF2651948.1"/>
    </source>
</evidence>
<evidence type="ECO:0000256" key="1">
    <source>
        <dbReference type="SAM" id="MobiDB-lite"/>
    </source>
</evidence>
<feature type="region of interest" description="Disordered" evidence="1">
    <location>
        <begin position="49"/>
        <end position="98"/>
    </location>
</feature>
<gene>
    <name evidence="4" type="ORF">K491DRAFT_719361</name>
</gene>
<dbReference type="InterPro" id="IPR028000">
    <property type="entry name" value="Pma1"/>
</dbReference>
<feature type="compositionally biased region" description="Basic and acidic residues" evidence="1">
    <location>
        <begin position="343"/>
        <end position="354"/>
    </location>
</feature>
<feature type="signal peptide" evidence="3">
    <location>
        <begin position="1"/>
        <end position="21"/>
    </location>
</feature>
<feature type="transmembrane region" description="Helical" evidence="2">
    <location>
        <begin position="241"/>
        <end position="262"/>
    </location>
</feature>
<reference evidence="4" key="1">
    <citation type="journal article" date="2020" name="Stud. Mycol.">
        <title>101 Dothideomycetes genomes: a test case for predicting lifestyles and emergence of pathogens.</title>
        <authorList>
            <person name="Haridas S."/>
            <person name="Albert R."/>
            <person name="Binder M."/>
            <person name="Bloem J."/>
            <person name="Labutti K."/>
            <person name="Salamov A."/>
            <person name="Andreopoulos B."/>
            <person name="Baker S."/>
            <person name="Barry K."/>
            <person name="Bills G."/>
            <person name="Bluhm B."/>
            <person name="Cannon C."/>
            <person name="Castanera R."/>
            <person name="Culley D."/>
            <person name="Daum C."/>
            <person name="Ezra D."/>
            <person name="Gonzalez J."/>
            <person name="Henrissat B."/>
            <person name="Kuo A."/>
            <person name="Liang C."/>
            <person name="Lipzen A."/>
            <person name="Lutzoni F."/>
            <person name="Magnuson J."/>
            <person name="Mondo S."/>
            <person name="Nolan M."/>
            <person name="Ohm R."/>
            <person name="Pangilinan J."/>
            <person name="Park H.-J."/>
            <person name="Ramirez L."/>
            <person name="Alfaro M."/>
            <person name="Sun H."/>
            <person name="Tritt A."/>
            <person name="Yoshinaga Y."/>
            <person name="Zwiers L.-H."/>
            <person name="Turgeon B."/>
            <person name="Goodwin S."/>
            <person name="Spatafora J."/>
            <person name="Crous P."/>
            <person name="Grigoriev I."/>
        </authorList>
    </citation>
    <scope>NUCLEOTIDE SEQUENCE</scope>
    <source>
        <strain evidence="4">CBS 122681</strain>
    </source>
</reference>
<feature type="chain" id="PRO_5025597365" evidence="3">
    <location>
        <begin position="22"/>
        <end position="354"/>
    </location>
</feature>
<organism evidence="4 5">
    <name type="scientific">Lophiostoma macrostomum CBS 122681</name>
    <dbReference type="NCBI Taxonomy" id="1314788"/>
    <lineage>
        <taxon>Eukaryota</taxon>
        <taxon>Fungi</taxon>
        <taxon>Dikarya</taxon>
        <taxon>Ascomycota</taxon>
        <taxon>Pezizomycotina</taxon>
        <taxon>Dothideomycetes</taxon>
        <taxon>Pleosporomycetidae</taxon>
        <taxon>Pleosporales</taxon>
        <taxon>Lophiostomataceae</taxon>
        <taxon>Lophiostoma</taxon>
    </lineage>
</organism>
<keyword evidence="3" id="KW-0732">Signal</keyword>
<dbReference type="AlphaFoldDB" id="A0A6A6SZJ8"/>
<accession>A0A6A6SZJ8</accession>
<dbReference type="OrthoDB" id="4084551at2759"/>
<evidence type="ECO:0000313" key="5">
    <source>
        <dbReference type="Proteomes" id="UP000799324"/>
    </source>
</evidence>
<dbReference type="Proteomes" id="UP000799324">
    <property type="component" value="Unassembled WGS sequence"/>
</dbReference>
<proteinExistence type="predicted"/>
<protein>
    <submittedName>
        <fullName evidence="4">Uncharacterized protein</fullName>
    </submittedName>
</protein>
<keyword evidence="2" id="KW-1133">Transmembrane helix</keyword>
<feature type="compositionally biased region" description="Low complexity" evidence="1">
    <location>
        <begin position="58"/>
        <end position="98"/>
    </location>
</feature>
<dbReference type="EMBL" id="MU004413">
    <property type="protein sequence ID" value="KAF2651948.1"/>
    <property type="molecule type" value="Genomic_DNA"/>
</dbReference>
<feature type="compositionally biased region" description="Low complexity" evidence="1">
    <location>
        <begin position="309"/>
        <end position="319"/>
    </location>
</feature>
<sequence length="354" mass="37288">MRFDSLTAFLAVSNVLLGVSAGPLAAKRQDGSTSSSSSSAATAGLVADKSTTFEAQVPTPTSSGASKSGTASAEGSGTAAASSSDASETTSAATATGTGPPISTAFPVCHDTSADSKNPFCLPNNGSTLYTDKTYYATWNADSFPANSTITVKAQFINDSLQEVWSSAETQNSWGFVTVPTSKDWLQGQTSYNLTFYAIMFEGDDVTKKANPYEGPTIMITNEPAQHYQPPDPTKVPNKEGLMIGLPVSLGFVLLVVVGLYFGMRKHRHIGLGSIMGRRSKGYGTGKSKRQRMGLGKKGAIRLEDRENAAAQARSAPAHAHGDSLGSLVSDDEIRPAPGGNQFRDEIRRQQTGR</sequence>